<name>A0A419W4S1_9BACT</name>
<comment type="caution">
    <text evidence="1">The sequence shown here is derived from an EMBL/GenBank/DDBJ whole genome shotgun (WGS) entry which is preliminary data.</text>
</comment>
<accession>A0A419W4S1</accession>
<dbReference type="CDD" id="cd10787">
    <property type="entry name" value="LamB_YcsF_like"/>
    <property type="match status" value="1"/>
</dbReference>
<keyword evidence="2" id="KW-1185">Reference proteome</keyword>
<dbReference type="InterPro" id="IPR011330">
    <property type="entry name" value="Glyco_hydro/deAcase_b/a-brl"/>
</dbReference>
<dbReference type="EMBL" id="RAPN01000001">
    <property type="protein sequence ID" value="RKD90449.1"/>
    <property type="molecule type" value="Genomic_DNA"/>
</dbReference>
<evidence type="ECO:0000313" key="1">
    <source>
        <dbReference type="EMBL" id="RKD90449.1"/>
    </source>
</evidence>
<dbReference type="Pfam" id="PF03746">
    <property type="entry name" value="LamB_YcsF"/>
    <property type="match status" value="1"/>
</dbReference>
<dbReference type="NCBIfam" id="NF003816">
    <property type="entry name" value="PRK05406.1-5"/>
    <property type="match status" value="1"/>
</dbReference>
<dbReference type="AlphaFoldDB" id="A0A419W4S1"/>
<dbReference type="Gene3D" id="3.20.20.370">
    <property type="entry name" value="Glycoside hydrolase/deacetylase"/>
    <property type="match status" value="1"/>
</dbReference>
<protein>
    <submittedName>
        <fullName evidence="1">UPF0271 protein</fullName>
    </submittedName>
</protein>
<dbReference type="NCBIfam" id="NF003814">
    <property type="entry name" value="PRK05406.1-3"/>
    <property type="match status" value="1"/>
</dbReference>
<gene>
    <name evidence="1" type="ORF">BC643_0789</name>
</gene>
<dbReference type="PANTHER" id="PTHR30292:SF0">
    <property type="entry name" value="5-OXOPROLINASE SUBUNIT A"/>
    <property type="match status" value="1"/>
</dbReference>
<dbReference type="Proteomes" id="UP000283387">
    <property type="component" value="Unassembled WGS sequence"/>
</dbReference>
<dbReference type="RefSeq" id="WP_211337979.1">
    <property type="nucleotide sequence ID" value="NZ_RAPN01000001.1"/>
</dbReference>
<dbReference type="GO" id="GO:0005975">
    <property type="term" value="P:carbohydrate metabolic process"/>
    <property type="evidence" value="ECO:0007669"/>
    <property type="project" value="InterPro"/>
</dbReference>
<sequence>MKILHVDLNCDLGEGIGNDAAVMPFISSANIACGYHAGNEMTMRETVLLAKKCGVSIGAHPGYDDKTNFGRTPMDLTASEAEELVFKQIKKLQKIAESEGCKLTHVKPHGALYNQAAIDINLASAIARAIYKADPKLLYVGLANSQMGEAAKAFQLQFVSEVFADRAYTDEGQLVSRQLDGAVIHDPVSCTSRVLQMVTLGTVESIGGKRIAIQADSICIHGDNPEAIALAKAIHDALVANDLKIEPITTTHD</sequence>
<evidence type="ECO:0000313" key="2">
    <source>
        <dbReference type="Proteomes" id="UP000283387"/>
    </source>
</evidence>
<dbReference type="PANTHER" id="PTHR30292">
    <property type="entry name" value="UNCHARACTERIZED PROTEIN YBGL-RELATED"/>
    <property type="match status" value="1"/>
</dbReference>
<organism evidence="1 2">
    <name type="scientific">Mangrovibacterium diazotrophicum</name>
    <dbReference type="NCBI Taxonomy" id="1261403"/>
    <lineage>
        <taxon>Bacteria</taxon>
        <taxon>Pseudomonadati</taxon>
        <taxon>Bacteroidota</taxon>
        <taxon>Bacteroidia</taxon>
        <taxon>Marinilabiliales</taxon>
        <taxon>Prolixibacteraceae</taxon>
        <taxon>Mangrovibacterium</taxon>
    </lineage>
</organism>
<proteinExistence type="predicted"/>
<dbReference type="InterPro" id="IPR005501">
    <property type="entry name" value="LamB/YcsF/PxpA-like"/>
</dbReference>
<reference evidence="1 2" key="1">
    <citation type="submission" date="2018-09" db="EMBL/GenBank/DDBJ databases">
        <title>Genomic Encyclopedia of Archaeal and Bacterial Type Strains, Phase II (KMG-II): from individual species to whole genera.</title>
        <authorList>
            <person name="Goeker M."/>
        </authorList>
    </citation>
    <scope>NUCLEOTIDE SEQUENCE [LARGE SCALE GENOMIC DNA]</scope>
    <source>
        <strain evidence="1 2">DSM 27148</strain>
    </source>
</reference>
<dbReference type="SUPFAM" id="SSF88713">
    <property type="entry name" value="Glycoside hydrolase/deacetylase"/>
    <property type="match status" value="1"/>
</dbReference>